<dbReference type="InterPro" id="IPR002110">
    <property type="entry name" value="Ankyrin_rpt"/>
</dbReference>
<dbReference type="Pfam" id="PF12796">
    <property type="entry name" value="Ank_2"/>
    <property type="match status" value="3"/>
</dbReference>
<organism evidence="5 6">
    <name type="scientific">Pelodiscus sinensis</name>
    <name type="common">Chinese softshell turtle</name>
    <name type="synonym">Trionyx sinensis</name>
    <dbReference type="NCBI Taxonomy" id="13735"/>
    <lineage>
        <taxon>Eukaryota</taxon>
        <taxon>Metazoa</taxon>
        <taxon>Chordata</taxon>
        <taxon>Craniata</taxon>
        <taxon>Vertebrata</taxon>
        <taxon>Euteleostomi</taxon>
        <taxon>Archelosauria</taxon>
        <taxon>Testudinata</taxon>
        <taxon>Testudines</taxon>
        <taxon>Cryptodira</taxon>
        <taxon>Trionychia</taxon>
        <taxon>Trionychidae</taxon>
        <taxon>Pelodiscus</taxon>
    </lineage>
</organism>
<evidence type="ECO:0000256" key="4">
    <source>
        <dbReference type="SAM" id="MobiDB-lite"/>
    </source>
</evidence>
<dbReference type="eggNOG" id="KOG0504">
    <property type="taxonomic scope" value="Eukaryota"/>
</dbReference>
<accession>K7FIW3</accession>
<proteinExistence type="predicted"/>
<dbReference type="OMA" id="VFCKAWT"/>
<reference evidence="6" key="2">
    <citation type="journal article" date="2013" name="Nat. Genet.">
        <title>The draft genomes of soft-shell turtle and green sea turtle yield insights into the development and evolution of the turtle-specific body plan.</title>
        <authorList>
            <person name="Wang Z."/>
            <person name="Pascual-Anaya J."/>
            <person name="Zadissa A."/>
            <person name="Li W."/>
            <person name="Niimura Y."/>
            <person name="Huang Z."/>
            <person name="Li C."/>
            <person name="White S."/>
            <person name="Xiong Z."/>
            <person name="Fang D."/>
            <person name="Wang B."/>
            <person name="Ming Y."/>
            <person name="Chen Y."/>
            <person name="Zheng Y."/>
            <person name="Kuraku S."/>
            <person name="Pignatelli M."/>
            <person name="Herrero J."/>
            <person name="Beal K."/>
            <person name="Nozawa M."/>
            <person name="Li Q."/>
            <person name="Wang J."/>
            <person name="Zhang H."/>
            <person name="Yu L."/>
            <person name="Shigenobu S."/>
            <person name="Wang J."/>
            <person name="Liu J."/>
            <person name="Flicek P."/>
            <person name="Searle S."/>
            <person name="Wang J."/>
            <person name="Kuratani S."/>
            <person name="Yin Y."/>
            <person name="Aken B."/>
            <person name="Zhang G."/>
            <person name="Irie N."/>
        </authorList>
    </citation>
    <scope>NUCLEOTIDE SEQUENCE [LARGE SCALE GENOMIC DNA]</scope>
    <source>
        <strain evidence="6">Daiwa-1</strain>
    </source>
</reference>
<dbReference type="Ensembl" id="ENSPSIT00000008015.1">
    <property type="protein sequence ID" value="ENSPSIP00000007973.1"/>
    <property type="gene ID" value="ENSPSIG00000007227.1"/>
</dbReference>
<keyword evidence="1" id="KW-0677">Repeat</keyword>
<keyword evidence="6" id="KW-1185">Reference proteome</keyword>
<dbReference type="PROSITE" id="PS50297">
    <property type="entry name" value="ANK_REP_REGION"/>
    <property type="match status" value="3"/>
</dbReference>
<dbReference type="PROSITE" id="PS50088">
    <property type="entry name" value="ANK_REPEAT"/>
    <property type="match status" value="3"/>
</dbReference>
<gene>
    <name evidence="5" type="primary">ANKRD55</name>
</gene>
<feature type="repeat" description="ANK" evidence="3">
    <location>
        <begin position="66"/>
        <end position="98"/>
    </location>
</feature>
<dbReference type="Gene3D" id="1.25.40.20">
    <property type="entry name" value="Ankyrin repeat-containing domain"/>
    <property type="match status" value="2"/>
</dbReference>
<evidence type="ECO:0000313" key="6">
    <source>
        <dbReference type="Proteomes" id="UP000007267"/>
    </source>
</evidence>
<reference evidence="6" key="1">
    <citation type="submission" date="2011-10" db="EMBL/GenBank/DDBJ databases">
        <authorList>
            <consortium name="Soft-shell Turtle Genome Consortium"/>
        </authorList>
    </citation>
    <scope>NUCLEOTIDE SEQUENCE [LARGE SCALE GENOMIC DNA]</scope>
    <source>
        <strain evidence="6">Daiwa-1</strain>
    </source>
</reference>
<evidence type="ECO:0000256" key="3">
    <source>
        <dbReference type="PROSITE-ProRule" id="PRU00023"/>
    </source>
</evidence>
<reference evidence="5" key="4">
    <citation type="submission" date="2025-09" db="UniProtKB">
        <authorList>
            <consortium name="Ensembl"/>
        </authorList>
    </citation>
    <scope>IDENTIFICATION</scope>
</reference>
<keyword evidence="2 3" id="KW-0040">ANK repeat</keyword>
<feature type="repeat" description="ANK" evidence="3">
    <location>
        <begin position="167"/>
        <end position="199"/>
    </location>
</feature>
<name>K7FIW3_PELSI</name>
<dbReference type="EMBL" id="AGCU01205330">
    <property type="status" value="NOT_ANNOTATED_CDS"/>
    <property type="molecule type" value="Genomic_DNA"/>
</dbReference>
<reference evidence="5" key="3">
    <citation type="submission" date="2025-08" db="UniProtKB">
        <authorList>
            <consortium name="Ensembl"/>
        </authorList>
    </citation>
    <scope>IDENTIFICATION</scope>
</reference>
<dbReference type="SUPFAM" id="SSF48403">
    <property type="entry name" value="Ankyrin repeat"/>
    <property type="match status" value="1"/>
</dbReference>
<dbReference type="GO" id="GO:0005737">
    <property type="term" value="C:cytoplasm"/>
    <property type="evidence" value="ECO:0007669"/>
    <property type="project" value="TreeGrafter"/>
</dbReference>
<dbReference type="SMART" id="SM00248">
    <property type="entry name" value="ANK"/>
    <property type="match status" value="9"/>
</dbReference>
<dbReference type="PANTHER" id="PTHR24198">
    <property type="entry name" value="ANKYRIN REPEAT AND PROTEIN KINASE DOMAIN-CONTAINING PROTEIN"/>
    <property type="match status" value="1"/>
</dbReference>
<feature type="repeat" description="ANK" evidence="3">
    <location>
        <begin position="270"/>
        <end position="302"/>
    </location>
</feature>
<dbReference type="PANTHER" id="PTHR24198:SF188">
    <property type="entry name" value="ANKYRIN REPEAT DOMAIN 55"/>
    <property type="match status" value="1"/>
</dbReference>
<dbReference type="HOGENOM" id="CLU_031050_0_0_1"/>
<dbReference type="EMBL" id="AGCU01205332">
    <property type="status" value="NOT_ANNOTATED_CDS"/>
    <property type="molecule type" value="Genomic_DNA"/>
</dbReference>
<dbReference type="EMBL" id="AGCU01205334">
    <property type="status" value="NOT_ANNOTATED_CDS"/>
    <property type="molecule type" value="Genomic_DNA"/>
</dbReference>
<protein>
    <submittedName>
        <fullName evidence="5">Ankyrin repeat domain 55</fullName>
    </submittedName>
</protein>
<dbReference type="EMBL" id="AGCU01205335">
    <property type="status" value="NOT_ANNOTATED_CDS"/>
    <property type="molecule type" value="Genomic_DNA"/>
</dbReference>
<sequence>LMKINDIIFTIGSVSPHNNYIYLPLGDSVEEIDLTVVYQAAANGDVNTLTAVIREDPSILECCDTEGCTPLMHAISGRQVDTVKLLLKMGANINTQDACGRTSLSLATYLGWLEGCVSLLRNGAKQNIPDKNGRLPLHAATAEPDVRLLAVLLQQSHLSEINHRDNEGMTALHWAAFHNRPQHVQSLLQRGADPTLVDKDFKTALHWAVQSGNRILCSIILNHHQGPSIINYDDENGKTCMHVAAAGGYSDIISELARVPECNLQALDVDDRTPLHWAAAAGKADCVQTLLQLGIESSPRDINENTPLTYAMYCGHTACIKLLSQENSKSEPVHHPPSQNNKFLKKEGRFSVLNQIFSCKKKKDDQKTNQKDRGRDKYQREETSEVDDIITTFDCIMDTNCQDYSEEYMTTVDFKRRSTDTQKYLTSEKKQSECNGLPPIRTQSLPPITTGSSFLTTSLSAASSVSLSTSAYHFAHRSQKSRSEHDLLDHRSSCQILSDNPWNTDANQILSYKVCTATSSDKLIDGLLSERSSHVLLCPPHLPYLPSSPSGKSFQQMSLDRPKVKDLTPVRNNLAPIPHHCVQKILSGESLRTSRVLPAIPSQKESTLTVEYFKKFSSKSDSEN</sequence>
<evidence type="ECO:0000256" key="1">
    <source>
        <dbReference type="ARBA" id="ARBA00022737"/>
    </source>
</evidence>
<dbReference type="AlphaFoldDB" id="K7FIW3"/>
<dbReference type="GeneTree" id="ENSGT00950000182908"/>
<feature type="region of interest" description="Disordered" evidence="4">
    <location>
        <begin position="363"/>
        <end position="383"/>
    </location>
</feature>
<evidence type="ECO:0000313" key="5">
    <source>
        <dbReference type="Ensembl" id="ENSPSIP00000007973.1"/>
    </source>
</evidence>
<evidence type="ECO:0000256" key="2">
    <source>
        <dbReference type="ARBA" id="ARBA00023043"/>
    </source>
</evidence>
<dbReference type="EMBL" id="AGCU01205333">
    <property type="status" value="NOT_ANNOTATED_CDS"/>
    <property type="molecule type" value="Genomic_DNA"/>
</dbReference>
<dbReference type="Proteomes" id="UP000007267">
    <property type="component" value="Unassembled WGS sequence"/>
</dbReference>
<dbReference type="EMBL" id="AGCU01205331">
    <property type="status" value="NOT_ANNOTATED_CDS"/>
    <property type="molecule type" value="Genomic_DNA"/>
</dbReference>
<dbReference type="InterPro" id="IPR036770">
    <property type="entry name" value="Ankyrin_rpt-contain_sf"/>
</dbReference>
<dbReference type="STRING" id="13735.ENSPSIP00000007973"/>